<feature type="transmembrane region" description="Helical" evidence="2">
    <location>
        <begin position="143"/>
        <end position="159"/>
    </location>
</feature>
<dbReference type="GO" id="GO:0080120">
    <property type="term" value="P:CAAX-box protein maturation"/>
    <property type="evidence" value="ECO:0007669"/>
    <property type="project" value="UniProtKB-ARBA"/>
</dbReference>
<keyword evidence="2" id="KW-0812">Transmembrane</keyword>
<feature type="transmembrane region" description="Helical" evidence="2">
    <location>
        <begin position="197"/>
        <end position="219"/>
    </location>
</feature>
<evidence type="ECO:0000259" key="3">
    <source>
        <dbReference type="Pfam" id="PF02517"/>
    </source>
</evidence>
<feature type="transmembrane region" description="Helical" evidence="2">
    <location>
        <begin position="235"/>
        <end position="252"/>
    </location>
</feature>
<feature type="region of interest" description="Disordered" evidence="1">
    <location>
        <begin position="579"/>
        <end position="598"/>
    </location>
</feature>
<feature type="region of interest" description="Disordered" evidence="1">
    <location>
        <begin position="1"/>
        <end position="132"/>
    </location>
</feature>
<dbReference type="InterPro" id="IPR003675">
    <property type="entry name" value="Rce1/LyrA-like_dom"/>
</dbReference>
<dbReference type="Proteomes" id="UP000284557">
    <property type="component" value="Unassembled WGS sequence"/>
</dbReference>
<comment type="caution">
    <text evidence="4">The sequence shown here is derived from an EMBL/GenBank/DDBJ whole genome shotgun (WGS) entry which is preliminary data.</text>
</comment>
<keyword evidence="4" id="KW-0378">Hydrolase</keyword>
<protein>
    <submittedName>
        <fullName evidence="4">CPBP family intramembrane metalloprotease</fullName>
    </submittedName>
</protein>
<evidence type="ECO:0000313" key="5">
    <source>
        <dbReference type="Proteomes" id="UP000284557"/>
    </source>
</evidence>
<feature type="transmembrane region" description="Helical" evidence="2">
    <location>
        <begin position="443"/>
        <end position="466"/>
    </location>
</feature>
<feature type="compositionally biased region" description="Basic and acidic residues" evidence="1">
    <location>
        <begin position="97"/>
        <end position="111"/>
    </location>
</feature>
<dbReference type="GO" id="GO:0008237">
    <property type="term" value="F:metallopeptidase activity"/>
    <property type="evidence" value="ECO:0007669"/>
    <property type="project" value="UniProtKB-KW"/>
</dbReference>
<reference evidence="4 5" key="1">
    <citation type="submission" date="2018-08" db="EMBL/GenBank/DDBJ databases">
        <title>Linezolid Resistance in Mycobacterium abscessus: MIC Distribution and Comprehensive Investigation of Resistance Mechanisms.</title>
        <authorList>
            <person name="Ye M."/>
            <person name="Xu L."/>
            <person name="Zou Y."/>
            <person name="Li B."/>
            <person name="Guo Q."/>
            <person name="Zhang Y."/>
            <person name="Zhan M."/>
            <person name="Xu B."/>
            <person name="Yu F."/>
            <person name="Zhang Z."/>
            <person name="Chu H."/>
        </authorList>
    </citation>
    <scope>NUCLEOTIDE SEQUENCE [LARGE SCALE GENOMIC DNA]</scope>
    <source>
        <strain evidence="4 5">G143</strain>
    </source>
</reference>
<sequence length="598" mass="65775">MHWCTPWSTGRRHWQSWSPHPQTYSQEQRQSTRHSSPASAPSSRPQGTENDRRPTRPGQCHPAAGARGDSGCRRLGGSCTFNRDRYPRRAHSGSRRQAHDGRCRARRSTDRPRRHLAGPADSSNQRPNAPNVHVGGRVSTMKGVALFCTGCFALAAYRTKWPTDGTAWATLALVAVSAAAFAILITYHDPDCATARILVYASAVAQTQGVPIAVALSVFSRNYMGKERPLVPEDILIRLAQAALSVAAFYVVKAWTKQRLRQPNWPDTSPQKSPWMAAAAFGTAISLSFLMQGPASWARVAITAAGDTDFGAPHADTGNTLDWWLAIGSSALAGVHEEPVYVGLALLLWPYRGSMTALIPVAIGTSFARSLMHVYYAAGQPNPTVALLAVFIWCAVWSTANLAITYRMKTLIPVIIAHGLWDIYVTNQGSWDIQGPLAALTHWALMTITQGGLVLWLCALVVVKFVRWLRKETERSSQLRQTDPTLRTFDQIRADLGLSHSQMLKAAGINGREFRSWLSKPLYMRPWDHPPQQFLALKSAVAQLHDNIGPDIGDWIKSDPERSSALLSGRFEALLAMTPHQEQEAVSSEAKLAPPRHA</sequence>
<evidence type="ECO:0000256" key="1">
    <source>
        <dbReference type="SAM" id="MobiDB-lite"/>
    </source>
</evidence>
<dbReference type="AlphaFoldDB" id="A0ABD7HLQ7"/>
<feature type="domain" description="CAAX prenyl protease 2/Lysostaphin resistance protein A-like" evidence="3">
    <location>
        <begin position="322"/>
        <end position="423"/>
    </location>
</feature>
<keyword evidence="4" id="KW-0482">Metalloprotease</keyword>
<accession>A0ABD7HLQ7</accession>
<gene>
    <name evidence="4" type="ORF">D2E76_16255</name>
</gene>
<organism evidence="4 5">
    <name type="scientific">Mycobacteroides abscessus</name>
    <dbReference type="NCBI Taxonomy" id="36809"/>
    <lineage>
        <taxon>Bacteria</taxon>
        <taxon>Bacillati</taxon>
        <taxon>Actinomycetota</taxon>
        <taxon>Actinomycetes</taxon>
        <taxon>Mycobacteriales</taxon>
        <taxon>Mycobacteriaceae</taxon>
        <taxon>Mycobacteroides</taxon>
    </lineage>
</organism>
<dbReference type="EMBL" id="QXBN01000012">
    <property type="protein sequence ID" value="RIT36804.1"/>
    <property type="molecule type" value="Genomic_DNA"/>
</dbReference>
<proteinExistence type="predicted"/>
<feature type="compositionally biased region" description="Polar residues" evidence="1">
    <location>
        <begin position="15"/>
        <end position="29"/>
    </location>
</feature>
<name>A0ABD7HLQ7_9MYCO</name>
<feature type="transmembrane region" description="Helical" evidence="2">
    <location>
        <begin position="384"/>
        <end position="404"/>
    </location>
</feature>
<dbReference type="GO" id="GO:0004175">
    <property type="term" value="F:endopeptidase activity"/>
    <property type="evidence" value="ECO:0007669"/>
    <property type="project" value="UniProtKB-ARBA"/>
</dbReference>
<keyword evidence="4" id="KW-0645">Protease</keyword>
<feature type="transmembrane region" description="Helical" evidence="2">
    <location>
        <begin position="273"/>
        <end position="291"/>
    </location>
</feature>
<evidence type="ECO:0000256" key="2">
    <source>
        <dbReference type="SAM" id="Phobius"/>
    </source>
</evidence>
<keyword evidence="2" id="KW-0472">Membrane</keyword>
<keyword evidence="2" id="KW-1133">Transmembrane helix</keyword>
<feature type="transmembrane region" description="Helical" evidence="2">
    <location>
        <begin position="165"/>
        <end position="185"/>
    </location>
</feature>
<feature type="transmembrane region" description="Helical" evidence="2">
    <location>
        <begin position="356"/>
        <end position="378"/>
    </location>
</feature>
<dbReference type="Pfam" id="PF02517">
    <property type="entry name" value="Rce1-like"/>
    <property type="match status" value="1"/>
</dbReference>
<evidence type="ECO:0000313" key="4">
    <source>
        <dbReference type="EMBL" id="RIT36804.1"/>
    </source>
</evidence>